<dbReference type="PRINTS" id="PR00081">
    <property type="entry name" value="GDHRDH"/>
</dbReference>
<dbReference type="InterPro" id="IPR036291">
    <property type="entry name" value="NAD(P)-bd_dom_sf"/>
</dbReference>
<dbReference type="Proteomes" id="UP000184432">
    <property type="component" value="Unassembled WGS sequence"/>
</dbReference>
<name>A0A1M6HPH0_9FLAO</name>
<dbReference type="STRING" id="570521.SAMN04488508_106389"/>
<protein>
    <submittedName>
        <fullName evidence="2">NAD(P)-dependent dehydrogenase, short-chain alcohol dehydrogenase family</fullName>
    </submittedName>
</protein>
<reference evidence="3" key="1">
    <citation type="submission" date="2016-11" db="EMBL/GenBank/DDBJ databases">
        <authorList>
            <person name="Varghese N."/>
            <person name="Submissions S."/>
        </authorList>
    </citation>
    <scope>NUCLEOTIDE SEQUENCE [LARGE SCALE GENOMIC DNA]</scope>
    <source>
        <strain evidence="3">DSM 22623</strain>
    </source>
</reference>
<sequence>MNKTVIITGGSTGIGKATARKFASEGYNVVISGRNEERGNHVAQEISKTGATCIFLKTDVQKEEEVINLIGKTVELFQHLDCIVNNAGISGDNSCFLAEGTTENFREVIETNVIGLFYCMKHAIHKMKDNEQGGSIVNLASIAGLNGIPYAVQYCASKHAVVGLTKGAAVEYATQGIRVNAIAPGAIKTDILQAAIDSGSYTEESIAETHPMKRMGTVEDIANGIFYLGSEQSPFMSGAILSVDGAYNAN</sequence>
<dbReference type="AlphaFoldDB" id="A0A1M6HPH0"/>
<dbReference type="InterPro" id="IPR002347">
    <property type="entry name" value="SDR_fam"/>
</dbReference>
<dbReference type="PANTHER" id="PTHR42760">
    <property type="entry name" value="SHORT-CHAIN DEHYDROGENASES/REDUCTASES FAMILY MEMBER"/>
    <property type="match status" value="1"/>
</dbReference>
<dbReference type="OrthoDB" id="9803333at2"/>
<dbReference type="CDD" id="cd05233">
    <property type="entry name" value="SDR_c"/>
    <property type="match status" value="1"/>
</dbReference>
<accession>A0A1M6HPH0</accession>
<dbReference type="SUPFAM" id="SSF51735">
    <property type="entry name" value="NAD(P)-binding Rossmann-fold domains"/>
    <property type="match status" value="1"/>
</dbReference>
<dbReference type="GO" id="GO:0016616">
    <property type="term" value="F:oxidoreductase activity, acting on the CH-OH group of donors, NAD or NADP as acceptor"/>
    <property type="evidence" value="ECO:0007669"/>
    <property type="project" value="TreeGrafter"/>
</dbReference>
<evidence type="ECO:0000256" key="1">
    <source>
        <dbReference type="ARBA" id="ARBA00006484"/>
    </source>
</evidence>
<dbReference type="PROSITE" id="PS00061">
    <property type="entry name" value="ADH_SHORT"/>
    <property type="match status" value="1"/>
</dbReference>
<keyword evidence="3" id="KW-1185">Reference proteome</keyword>
<dbReference type="RefSeq" id="WP_073317561.1">
    <property type="nucleotide sequence ID" value="NZ_FQYP01000006.1"/>
</dbReference>
<proteinExistence type="inferred from homology"/>
<evidence type="ECO:0000313" key="3">
    <source>
        <dbReference type="Proteomes" id="UP000184432"/>
    </source>
</evidence>
<organism evidence="2 3">
    <name type="scientific">Aquimarina spongiae</name>
    <dbReference type="NCBI Taxonomy" id="570521"/>
    <lineage>
        <taxon>Bacteria</taxon>
        <taxon>Pseudomonadati</taxon>
        <taxon>Bacteroidota</taxon>
        <taxon>Flavobacteriia</taxon>
        <taxon>Flavobacteriales</taxon>
        <taxon>Flavobacteriaceae</taxon>
        <taxon>Aquimarina</taxon>
    </lineage>
</organism>
<dbReference type="PRINTS" id="PR00080">
    <property type="entry name" value="SDRFAMILY"/>
</dbReference>
<dbReference type="NCBIfam" id="NF005559">
    <property type="entry name" value="PRK07231.1"/>
    <property type="match status" value="1"/>
</dbReference>
<comment type="similarity">
    <text evidence="1">Belongs to the short-chain dehydrogenases/reductases (SDR) family.</text>
</comment>
<evidence type="ECO:0000313" key="2">
    <source>
        <dbReference type="EMBL" id="SHJ24036.1"/>
    </source>
</evidence>
<dbReference type="FunFam" id="3.40.50.720:FF:000084">
    <property type="entry name" value="Short-chain dehydrogenase reductase"/>
    <property type="match status" value="1"/>
</dbReference>
<dbReference type="InterPro" id="IPR020904">
    <property type="entry name" value="Sc_DH/Rdtase_CS"/>
</dbReference>
<gene>
    <name evidence="2" type="ORF">SAMN04488508_106389</name>
</gene>
<dbReference type="Pfam" id="PF13561">
    <property type="entry name" value="adh_short_C2"/>
    <property type="match status" value="1"/>
</dbReference>
<dbReference type="EMBL" id="FQYP01000006">
    <property type="protein sequence ID" value="SHJ24036.1"/>
    <property type="molecule type" value="Genomic_DNA"/>
</dbReference>
<dbReference type="Gene3D" id="3.40.50.720">
    <property type="entry name" value="NAD(P)-binding Rossmann-like Domain"/>
    <property type="match status" value="1"/>
</dbReference>